<organism evidence="4 5">
    <name type="scientific">Skeletonema marinoi</name>
    <dbReference type="NCBI Taxonomy" id="267567"/>
    <lineage>
        <taxon>Eukaryota</taxon>
        <taxon>Sar</taxon>
        <taxon>Stramenopiles</taxon>
        <taxon>Ochrophyta</taxon>
        <taxon>Bacillariophyta</taxon>
        <taxon>Coscinodiscophyceae</taxon>
        <taxon>Thalassiosirophycidae</taxon>
        <taxon>Thalassiosirales</taxon>
        <taxon>Skeletonemataceae</taxon>
        <taxon>Skeletonema</taxon>
        <taxon>Skeletonema marinoi-dohrnii complex</taxon>
    </lineage>
</organism>
<proteinExistence type="predicted"/>
<evidence type="ECO:0000313" key="4">
    <source>
        <dbReference type="EMBL" id="KAK1747030.1"/>
    </source>
</evidence>
<accession>A0AAD9DIM1</accession>
<evidence type="ECO:0000313" key="5">
    <source>
        <dbReference type="Proteomes" id="UP001224775"/>
    </source>
</evidence>
<dbReference type="EC" id="1.1.1.-" evidence="4"/>
<dbReference type="Pfam" id="PF02826">
    <property type="entry name" value="2-Hacid_dh_C"/>
    <property type="match status" value="1"/>
</dbReference>
<evidence type="ECO:0000259" key="3">
    <source>
        <dbReference type="Pfam" id="PF02826"/>
    </source>
</evidence>
<name>A0AAD9DIM1_9STRA</name>
<sequence>MHMNIPACYSFAIASLAPLQLRSAATAFRLVSYPSPRVVPTSLRPSVCVGNNNSLISNNSPATSLRMMSYWNRETCQPTSQYKGEITKEARILALCDPHDAYNKPLYDGPLPEGSKLLAVGSTLADFDNESIINQDPNVIFVSHPNARGPLVELLNKFPSVEWVHTRSAGVDFIASDGLFSSPVQLTNAKGMFSSTLAEYCMMACAYFAKDLPRLMRQKNDVNWEQYPVLEIRGATLGVVGFGDIGRSSAKLAKAYGMKVLGLKRSIPESFSDPYCDEIYDMKGLVELVQKSDYILIATPLTEQTRGLISKEVLQQCKKTAVIINVGRGPIIDEEALIEALTNGDIKGAGLDVMTVEPLPKDSQLWKLDNVLLSPHNMDMTLSFMQESTEFFINENLPRFVRGIELLNPVDKSAGY</sequence>
<comment type="caution">
    <text evidence="4">The sequence shown here is derived from an EMBL/GenBank/DDBJ whole genome shotgun (WGS) entry which is preliminary data.</text>
</comment>
<keyword evidence="2" id="KW-0520">NAD</keyword>
<dbReference type="PANTHER" id="PTHR43333">
    <property type="entry name" value="2-HACID_DH_C DOMAIN-CONTAINING PROTEIN"/>
    <property type="match status" value="1"/>
</dbReference>
<evidence type="ECO:0000256" key="2">
    <source>
        <dbReference type="ARBA" id="ARBA00023027"/>
    </source>
</evidence>
<dbReference type="AlphaFoldDB" id="A0AAD9DIM1"/>
<protein>
    <submittedName>
        <fullName evidence="4">D-2-hydroxyacid dehydrogenase</fullName>
        <ecNumber evidence="4">1.1.1.-</ecNumber>
    </submittedName>
</protein>
<dbReference type="SUPFAM" id="SSF51735">
    <property type="entry name" value="NAD(P)-binding Rossmann-fold domains"/>
    <property type="match status" value="1"/>
</dbReference>
<keyword evidence="5" id="KW-1185">Reference proteome</keyword>
<dbReference type="Gene3D" id="3.40.50.720">
    <property type="entry name" value="NAD(P)-binding Rossmann-like Domain"/>
    <property type="match status" value="2"/>
</dbReference>
<keyword evidence="1 4" id="KW-0560">Oxidoreductase</keyword>
<dbReference type="GO" id="GO:0051287">
    <property type="term" value="F:NAD binding"/>
    <property type="evidence" value="ECO:0007669"/>
    <property type="project" value="InterPro"/>
</dbReference>
<gene>
    <name evidence="4" type="ORF">QTG54_002374</name>
</gene>
<dbReference type="InterPro" id="IPR029753">
    <property type="entry name" value="D-isomer_DH_CS"/>
</dbReference>
<dbReference type="Proteomes" id="UP001224775">
    <property type="component" value="Unassembled WGS sequence"/>
</dbReference>
<dbReference type="InterPro" id="IPR036291">
    <property type="entry name" value="NAD(P)-bd_dom_sf"/>
</dbReference>
<feature type="domain" description="D-isomer specific 2-hydroxyacid dehydrogenase NAD-binding" evidence="3">
    <location>
        <begin position="206"/>
        <end position="376"/>
    </location>
</feature>
<dbReference type="PANTHER" id="PTHR43333:SF1">
    <property type="entry name" value="D-ISOMER SPECIFIC 2-HYDROXYACID DEHYDROGENASE NAD-BINDING DOMAIN-CONTAINING PROTEIN"/>
    <property type="match status" value="1"/>
</dbReference>
<dbReference type="InterPro" id="IPR006140">
    <property type="entry name" value="D-isomer_DH_NAD-bd"/>
</dbReference>
<dbReference type="PROSITE" id="PS00671">
    <property type="entry name" value="D_2_HYDROXYACID_DH_3"/>
    <property type="match status" value="1"/>
</dbReference>
<dbReference type="EMBL" id="JATAAI010000003">
    <property type="protein sequence ID" value="KAK1747030.1"/>
    <property type="molecule type" value="Genomic_DNA"/>
</dbReference>
<reference evidence="4" key="1">
    <citation type="submission" date="2023-06" db="EMBL/GenBank/DDBJ databases">
        <title>Survivors Of The Sea: Transcriptome response of Skeletonema marinoi to long-term dormancy.</title>
        <authorList>
            <person name="Pinder M.I.M."/>
            <person name="Kourtchenko O."/>
            <person name="Robertson E.K."/>
            <person name="Larsson T."/>
            <person name="Maumus F."/>
            <person name="Osuna-Cruz C.M."/>
            <person name="Vancaester E."/>
            <person name="Stenow R."/>
            <person name="Vandepoele K."/>
            <person name="Ploug H."/>
            <person name="Bruchert V."/>
            <person name="Godhe A."/>
            <person name="Topel M."/>
        </authorList>
    </citation>
    <scope>NUCLEOTIDE SEQUENCE</scope>
    <source>
        <strain evidence="4">R05AC</strain>
    </source>
</reference>
<dbReference type="GO" id="GO:0016491">
    <property type="term" value="F:oxidoreductase activity"/>
    <property type="evidence" value="ECO:0007669"/>
    <property type="project" value="UniProtKB-KW"/>
</dbReference>
<evidence type="ECO:0000256" key="1">
    <source>
        <dbReference type="ARBA" id="ARBA00023002"/>
    </source>
</evidence>
<dbReference type="CDD" id="cd05300">
    <property type="entry name" value="2-Hacid_dh_1"/>
    <property type="match status" value="1"/>
</dbReference>